<name>A0A553IE18_9PEZI</name>
<gene>
    <name evidence="2" type="ORF">FHL15_000513</name>
</gene>
<evidence type="ECO:0000313" key="3">
    <source>
        <dbReference type="Proteomes" id="UP000319160"/>
    </source>
</evidence>
<feature type="compositionally biased region" description="Basic and acidic residues" evidence="1">
    <location>
        <begin position="1"/>
        <end position="11"/>
    </location>
</feature>
<feature type="compositionally biased region" description="Basic and acidic residues" evidence="1">
    <location>
        <begin position="92"/>
        <end position="119"/>
    </location>
</feature>
<feature type="region of interest" description="Disordered" evidence="1">
    <location>
        <begin position="1"/>
        <end position="30"/>
    </location>
</feature>
<protein>
    <submittedName>
        <fullName evidence="2">Uncharacterized protein</fullName>
    </submittedName>
</protein>
<proteinExistence type="predicted"/>
<evidence type="ECO:0000313" key="2">
    <source>
        <dbReference type="EMBL" id="TRX98439.1"/>
    </source>
</evidence>
<comment type="caution">
    <text evidence="2">The sequence shown here is derived from an EMBL/GenBank/DDBJ whole genome shotgun (WGS) entry which is preliminary data.</text>
</comment>
<feature type="region of interest" description="Disordered" evidence="1">
    <location>
        <begin position="88"/>
        <end position="135"/>
    </location>
</feature>
<feature type="compositionally biased region" description="Basic and acidic residues" evidence="1">
    <location>
        <begin position="18"/>
        <end position="30"/>
    </location>
</feature>
<feature type="region of interest" description="Disordered" evidence="1">
    <location>
        <begin position="476"/>
        <end position="496"/>
    </location>
</feature>
<dbReference type="OrthoDB" id="4776307at2759"/>
<organism evidence="2 3">
    <name type="scientific">Xylaria flabelliformis</name>
    <dbReference type="NCBI Taxonomy" id="2512241"/>
    <lineage>
        <taxon>Eukaryota</taxon>
        <taxon>Fungi</taxon>
        <taxon>Dikarya</taxon>
        <taxon>Ascomycota</taxon>
        <taxon>Pezizomycotina</taxon>
        <taxon>Sordariomycetes</taxon>
        <taxon>Xylariomycetidae</taxon>
        <taxon>Xylariales</taxon>
        <taxon>Xylariaceae</taxon>
        <taxon>Xylaria</taxon>
    </lineage>
</organism>
<dbReference type="EMBL" id="VFLP01000002">
    <property type="protein sequence ID" value="TRX98439.1"/>
    <property type="molecule type" value="Genomic_DNA"/>
</dbReference>
<accession>A0A553IE18</accession>
<reference evidence="3" key="1">
    <citation type="submission" date="2019-06" db="EMBL/GenBank/DDBJ databases">
        <title>Draft genome sequence of the griseofulvin-producing fungus Xylaria cubensis strain G536.</title>
        <authorList>
            <person name="Mead M.E."/>
            <person name="Raja H.A."/>
            <person name="Steenwyk J.L."/>
            <person name="Knowles S.L."/>
            <person name="Oberlies N.H."/>
            <person name="Rokas A."/>
        </authorList>
    </citation>
    <scope>NUCLEOTIDE SEQUENCE [LARGE SCALE GENOMIC DNA]</scope>
    <source>
        <strain evidence="3">G536</strain>
    </source>
</reference>
<sequence>MDTNCMRKIDGSDNSDGDGDRDRPSEHREEKFRSLTDSLYDGPLNHIIRNHPKLFVRPRDWTKRHAEFLHVVCKEEDPWFLPSTQHCQQTKQQEHESLVQHTDKSTFEPRESESEDTRYHASSPGGADTDILRVPPFRFPSLPRPHLNSHIGRLRNESAFVSHSSRQIAMKSLLVWKRPRPSKIWRTLLNPDHATPEPIKTCDYKGDNNTKDPRHRLNMKCVLLCIEYGTRLISMGLSPQTFTLAGDTSYSQKNAWRLIYLDRSQLKTGRSLSRRERKRLSISKRLGIDTGIGPSTMVSPNDNGDERDDWPVSQGYMASLFIAMAQDRHWEVKLQELARQSTVNTQEASHASSHGIHHPLQIQPRYQILLTDNHEDSSYIHLYTAQVSDFLLEHFRNPAHFPHVAPSDHEPYLLKIHHTKIPFAPYKTFRRRLRMTIMEYANGTAGGFFSNPNPPRDGNQEQSSKCIPTTVKAAEADEPACPKQREEINTQACAVA</sequence>
<dbReference type="Proteomes" id="UP000319160">
    <property type="component" value="Unassembled WGS sequence"/>
</dbReference>
<evidence type="ECO:0000256" key="1">
    <source>
        <dbReference type="SAM" id="MobiDB-lite"/>
    </source>
</evidence>
<keyword evidence="3" id="KW-1185">Reference proteome</keyword>
<dbReference type="AlphaFoldDB" id="A0A553IE18"/>